<name>A0A3T1D807_9BACL</name>
<dbReference type="Proteomes" id="UP000289856">
    <property type="component" value="Chromosome"/>
</dbReference>
<evidence type="ECO:0000313" key="1">
    <source>
        <dbReference type="EMBL" id="BBI34216.1"/>
    </source>
</evidence>
<dbReference type="KEGG" id="cohn:KCTCHS21_36150"/>
<keyword evidence="2" id="KW-1185">Reference proteome</keyword>
<evidence type="ECO:0008006" key="3">
    <source>
        <dbReference type="Google" id="ProtNLM"/>
    </source>
</evidence>
<proteinExistence type="predicted"/>
<dbReference type="AlphaFoldDB" id="A0A3T1D807"/>
<protein>
    <recommendedName>
        <fullName evidence="3">Uracil-DNA glycosylase</fullName>
    </recommendedName>
</protein>
<accession>A0A3T1D807</accession>
<dbReference type="EMBL" id="AP019400">
    <property type="protein sequence ID" value="BBI34216.1"/>
    <property type="molecule type" value="Genomic_DNA"/>
</dbReference>
<gene>
    <name evidence="1" type="ORF">KCTCHS21_36150</name>
</gene>
<evidence type="ECO:0000313" key="2">
    <source>
        <dbReference type="Proteomes" id="UP000289856"/>
    </source>
</evidence>
<organism evidence="1 2">
    <name type="scientific">Cohnella abietis</name>
    <dbReference type="NCBI Taxonomy" id="2507935"/>
    <lineage>
        <taxon>Bacteria</taxon>
        <taxon>Bacillati</taxon>
        <taxon>Bacillota</taxon>
        <taxon>Bacilli</taxon>
        <taxon>Bacillales</taxon>
        <taxon>Paenibacillaceae</taxon>
        <taxon>Cohnella</taxon>
    </lineage>
</organism>
<reference evidence="1 2" key="1">
    <citation type="submission" date="2019-01" db="EMBL/GenBank/DDBJ databases">
        <title>Complete genome sequence of Cohnella hallensis HS21 isolated from Korean fir (Abies koreana) rhizospheric soil.</title>
        <authorList>
            <person name="Jiang L."/>
            <person name="Kang S.W."/>
            <person name="Kim S."/>
            <person name="Jung J."/>
            <person name="Kim C.Y."/>
            <person name="Kim D.H."/>
            <person name="Kim S.W."/>
            <person name="Lee J."/>
        </authorList>
    </citation>
    <scope>NUCLEOTIDE SEQUENCE [LARGE SCALE GENOMIC DNA]</scope>
    <source>
        <strain evidence="1 2">HS21</strain>
    </source>
</reference>
<sequence>MLDNQQVDCMKCRHFYVTWDPKFPKGCRAFGFKSALMPSTNVLSSSGKACMNFTLKDHSSQGRK</sequence>